<feature type="transmembrane region" description="Helical" evidence="1">
    <location>
        <begin position="20"/>
        <end position="40"/>
    </location>
</feature>
<proteinExistence type="predicted"/>
<name>A0A0M2HRC0_9MICO</name>
<accession>A0A0M2HRC0</accession>
<keyword evidence="3" id="KW-1185">Reference proteome</keyword>
<evidence type="ECO:0000313" key="2">
    <source>
        <dbReference type="EMBL" id="KJL49292.1"/>
    </source>
</evidence>
<keyword evidence="1" id="KW-0472">Membrane</keyword>
<protein>
    <recommendedName>
        <fullName evidence="4">TadE-like protein</fullName>
    </recommendedName>
</protein>
<evidence type="ECO:0000256" key="1">
    <source>
        <dbReference type="SAM" id="Phobius"/>
    </source>
</evidence>
<keyword evidence="1" id="KW-0812">Transmembrane</keyword>
<evidence type="ECO:0008006" key="4">
    <source>
        <dbReference type="Google" id="ProtNLM"/>
    </source>
</evidence>
<dbReference type="OrthoDB" id="5118919at2"/>
<dbReference type="STRING" id="273678.RS84_00406"/>
<gene>
    <name evidence="2" type="ORF">RS84_00406</name>
</gene>
<dbReference type="Proteomes" id="UP000033900">
    <property type="component" value="Unassembled WGS sequence"/>
</dbReference>
<dbReference type="RefSeq" id="WP_045256073.1">
    <property type="nucleotide sequence ID" value="NZ_CP158847.1"/>
</dbReference>
<sequence length="151" mass="16056">MRRWNRWVTDDEGSAALEFITVGLILLVPLVYLISALGIIQEQTLGVEAAARHTARVISLAPDAETALARSEQVLAGIVDEYGLDADDVEITMSCAPARSDCPTAGATVTITVLTRVPLPLMPDLFGLDRSTAIPVEASAVQKISRLWGGG</sequence>
<comment type="caution">
    <text evidence="2">The sequence shown here is derived from an EMBL/GenBank/DDBJ whole genome shotgun (WGS) entry which is preliminary data.</text>
</comment>
<reference evidence="2 3" key="1">
    <citation type="submission" date="2015-02" db="EMBL/GenBank/DDBJ databases">
        <title>Draft genome sequences of ten Microbacterium spp. with emphasis on heavy metal contaminated environments.</title>
        <authorList>
            <person name="Corretto E."/>
        </authorList>
    </citation>
    <scope>NUCLEOTIDE SEQUENCE [LARGE SCALE GENOMIC DNA]</scope>
    <source>
        <strain evidence="2 3">SA35</strain>
    </source>
</reference>
<dbReference type="EMBL" id="JYJB01000004">
    <property type="protein sequence ID" value="KJL49292.1"/>
    <property type="molecule type" value="Genomic_DNA"/>
</dbReference>
<dbReference type="AlphaFoldDB" id="A0A0M2HRC0"/>
<evidence type="ECO:0000313" key="3">
    <source>
        <dbReference type="Proteomes" id="UP000033900"/>
    </source>
</evidence>
<dbReference type="PATRIC" id="fig|273678.4.peg.398"/>
<organism evidence="2 3">
    <name type="scientific">Microbacterium hydrocarbonoxydans</name>
    <dbReference type="NCBI Taxonomy" id="273678"/>
    <lineage>
        <taxon>Bacteria</taxon>
        <taxon>Bacillati</taxon>
        <taxon>Actinomycetota</taxon>
        <taxon>Actinomycetes</taxon>
        <taxon>Micrococcales</taxon>
        <taxon>Microbacteriaceae</taxon>
        <taxon>Microbacterium</taxon>
    </lineage>
</organism>
<keyword evidence="1" id="KW-1133">Transmembrane helix</keyword>